<sequence length="753" mass="84712">MKLLRLSLYVLILTLGFLLPSATSQPPFDTYGGYRPIQSRAQRFYTGTSSHIDAHRLVDAQANFPPNGLVGFYLHPTDNQPFVPMTPQSTYRQVLRYRIVKNTRTEIFTAPSDGDLTTYARSGDAYKTSGFFTVEKIGSRWWYMTPEGHAFITLSVSVLTPKGNDGHGPSGKTHGDHIQAKYGGPAHYLGNWANATIARLRRWGFNTIGTFSHHIQTQPYLTHRMPYVMTLRLSNKAVLAKEVGNVWEGIGGGKFPDLWHPNFLPAIDRRMQQRATPEMVRDPYIVYLFPDQADELRGISQHHASLAWAAWVGKPVIGGHTNYTKRALRDVLRAQYGAIHRLNIAWGTAYTTWESDGGYDTGRGFLDQGKTGAPGPKRPALKTRSQALQADMAAFEHHLFERYAKLITATIRKYAPHHLIITPNALSTQAAVEAFDGYFDVFWARDRWVYDTLTQKRPLGASAMSYLTAERDSPLRLEGWLAPQFEVQSASTSRGRRQRLKVWHAAPLPNPHAQFHFQGGHPLHIALFDEDQRMLNMGVSPGNVYDMLQTGTDHRGYWMQLRSRGYRSGSLGALAQRLVGQVADCQPTGPRQRAQTAPQPRRVQSLNTWSAPTFCQARAQGAPPQRTYYRRRGLGSPAHHGFRTGYGRQEDRAQAWHDGLYQGLMEPAANGDYFRIGANWWKFSDNGSTFWRERYNFGLVTIRDNAYDGREATTRGADGLPGTADDEAHDYGDLLTGVTRANTGLYEALQQLK</sequence>
<dbReference type="Gene3D" id="3.20.20.80">
    <property type="entry name" value="Glycosidases"/>
    <property type="match status" value="2"/>
</dbReference>
<keyword evidence="3" id="KW-1185">Reference proteome</keyword>
<evidence type="ECO:0000313" key="3">
    <source>
        <dbReference type="Proteomes" id="UP000019141"/>
    </source>
</evidence>
<feature type="chain" id="PRO_5004844682" description="Glycoside hydrolase family 42 N-terminal domain-containing protein" evidence="1">
    <location>
        <begin position="25"/>
        <end position="753"/>
    </location>
</feature>
<evidence type="ECO:0000313" key="2">
    <source>
        <dbReference type="EMBL" id="ETX01857.1"/>
    </source>
</evidence>
<feature type="signal peptide" evidence="1">
    <location>
        <begin position="1"/>
        <end position="24"/>
    </location>
</feature>
<gene>
    <name evidence="2" type="ORF">ETSY1_05870</name>
</gene>
<dbReference type="PATRIC" id="fig|1429438.4.peg.1313"/>
<protein>
    <recommendedName>
        <fullName evidence="4">Glycoside hydrolase family 42 N-terminal domain-containing protein</fullName>
    </recommendedName>
</protein>
<accession>W4LWX2</accession>
<keyword evidence="1" id="KW-0732">Signal</keyword>
<name>W4LWX2_ENTF1</name>
<dbReference type="EMBL" id="AZHW01000196">
    <property type="protein sequence ID" value="ETX01857.1"/>
    <property type="molecule type" value="Genomic_DNA"/>
</dbReference>
<proteinExistence type="predicted"/>
<evidence type="ECO:0008006" key="4">
    <source>
        <dbReference type="Google" id="ProtNLM"/>
    </source>
</evidence>
<organism evidence="2 3">
    <name type="scientific">Entotheonella factor</name>
    <dbReference type="NCBI Taxonomy" id="1429438"/>
    <lineage>
        <taxon>Bacteria</taxon>
        <taxon>Pseudomonadati</taxon>
        <taxon>Nitrospinota/Tectimicrobiota group</taxon>
        <taxon>Candidatus Tectimicrobiota</taxon>
        <taxon>Candidatus Entotheonellia</taxon>
        <taxon>Candidatus Entotheonellales</taxon>
        <taxon>Candidatus Entotheonellaceae</taxon>
        <taxon>Candidatus Entotheonella</taxon>
    </lineage>
</organism>
<reference evidence="2 3" key="1">
    <citation type="journal article" date="2014" name="Nature">
        <title>An environmental bacterial taxon with a large and distinct metabolic repertoire.</title>
        <authorList>
            <person name="Wilson M.C."/>
            <person name="Mori T."/>
            <person name="Ruckert C."/>
            <person name="Uria A.R."/>
            <person name="Helf M.J."/>
            <person name="Takada K."/>
            <person name="Gernert C."/>
            <person name="Steffens U.A."/>
            <person name="Heycke N."/>
            <person name="Schmitt S."/>
            <person name="Rinke C."/>
            <person name="Helfrich E.J."/>
            <person name="Brachmann A.O."/>
            <person name="Gurgui C."/>
            <person name="Wakimoto T."/>
            <person name="Kracht M."/>
            <person name="Crusemann M."/>
            <person name="Hentschel U."/>
            <person name="Abe I."/>
            <person name="Matsunaga S."/>
            <person name="Kalinowski J."/>
            <person name="Takeyama H."/>
            <person name="Piel J."/>
        </authorList>
    </citation>
    <scope>NUCLEOTIDE SEQUENCE [LARGE SCALE GENOMIC DNA]</scope>
    <source>
        <strain evidence="3">TSY1</strain>
    </source>
</reference>
<dbReference type="Proteomes" id="UP000019141">
    <property type="component" value="Unassembled WGS sequence"/>
</dbReference>
<dbReference type="HOGENOM" id="CLU_369483_0_0_7"/>
<comment type="caution">
    <text evidence="2">The sequence shown here is derived from an EMBL/GenBank/DDBJ whole genome shotgun (WGS) entry which is preliminary data.</text>
</comment>
<evidence type="ECO:0000256" key="1">
    <source>
        <dbReference type="SAM" id="SignalP"/>
    </source>
</evidence>
<dbReference type="AlphaFoldDB" id="W4LWX2"/>